<comment type="caution">
    <text evidence="2">The sequence shown here is derived from an EMBL/GenBank/DDBJ whole genome shotgun (WGS) entry which is preliminary data.</text>
</comment>
<keyword evidence="1" id="KW-1133">Transmembrane helix</keyword>
<evidence type="ECO:0000313" key="2">
    <source>
        <dbReference type="EMBL" id="KFU80985.1"/>
    </source>
</evidence>
<feature type="transmembrane region" description="Helical" evidence="1">
    <location>
        <begin position="46"/>
        <end position="73"/>
    </location>
</feature>
<dbReference type="RefSeq" id="WP_034309422.1">
    <property type="nucleotide sequence ID" value="NZ_JFBM01000008.1"/>
</dbReference>
<dbReference type="Proteomes" id="UP000256220">
    <property type="component" value="Unassembled WGS sequence"/>
</dbReference>
<sequence>MYNRPLPEPTTVPLHRMLFWLSGFLTAELTAHAVAAHQLGWSAPLLILNCTTVAVVWVAAILTLCTQTVIVALRQDQIDHADQTAGDATDLEIARLERRFRGA</sequence>
<proteinExistence type="predicted"/>
<organism evidence="2 3">
    <name type="scientific">Amycolatopsis lurida NRRL 2430</name>
    <dbReference type="NCBI Taxonomy" id="1460371"/>
    <lineage>
        <taxon>Bacteria</taxon>
        <taxon>Bacillati</taxon>
        <taxon>Actinomycetota</taxon>
        <taxon>Actinomycetes</taxon>
        <taxon>Pseudonocardiales</taxon>
        <taxon>Pseudonocardiaceae</taxon>
        <taxon>Amycolatopsis</taxon>
    </lineage>
</organism>
<evidence type="ECO:0000256" key="1">
    <source>
        <dbReference type="SAM" id="Phobius"/>
    </source>
</evidence>
<reference evidence="2 3" key="1">
    <citation type="journal article" date="2014" name="Genome Announc.">
        <title>Draft Genome Sequence of Amycolatopsis lurida NRRL 2430, Producer of the Glycopeptide Family Antibiotic Ristocetin.</title>
        <authorList>
            <person name="Kwun M.J."/>
            <person name="Hong H.J."/>
        </authorList>
    </citation>
    <scope>NUCLEOTIDE SEQUENCE [LARGE SCALE GENOMIC DNA]</scope>
    <source>
        <strain evidence="2 3">NRRL 2430</strain>
    </source>
</reference>
<gene>
    <name evidence="2" type="ORF">BB31_11420</name>
</gene>
<keyword evidence="1" id="KW-0812">Transmembrane</keyword>
<name>A0A2P2FWD2_AMYLU</name>
<keyword evidence="1" id="KW-0472">Membrane</keyword>
<evidence type="ECO:0000313" key="3">
    <source>
        <dbReference type="Proteomes" id="UP000256220"/>
    </source>
</evidence>
<accession>A0A2P2FWD2</accession>
<keyword evidence="3" id="KW-1185">Reference proteome</keyword>
<protein>
    <submittedName>
        <fullName evidence="2">Uncharacterized protein</fullName>
    </submittedName>
</protein>
<dbReference type="AlphaFoldDB" id="A0A2P2FWD2"/>
<dbReference type="EMBL" id="JFBM01000008">
    <property type="protein sequence ID" value="KFU80985.1"/>
    <property type="molecule type" value="Genomic_DNA"/>
</dbReference>